<dbReference type="NCBIfam" id="NF001908">
    <property type="entry name" value="PRK00668.1"/>
    <property type="match status" value="1"/>
</dbReference>
<keyword evidence="5 11" id="KW-0479">Metal-binding</keyword>
<feature type="binding site" evidence="11 12">
    <location>
        <position position="93"/>
    </location>
    <ligand>
        <name>ATP</name>
        <dbReference type="ChEBI" id="CHEBI:30616"/>
    </ligand>
</feature>
<dbReference type="PANTHER" id="PTHR46161">
    <property type="entry name" value="NUCLEOSIDE DIPHOSPHATE KINASE"/>
    <property type="match status" value="1"/>
</dbReference>
<feature type="binding site" evidence="11 12">
    <location>
        <position position="104"/>
    </location>
    <ligand>
        <name>ATP</name>
        <dbReference type="ChEBI" id="CHEBI:30616"/>
    </ligand>
</feature>
<protein>
    <recommendedName>
        <fullName evidence="11 14">Nucleoside diphosphate kinase</fullName>
        <shortName evidence="11">NDK</shortName>
        <shortName evidence="11">NDP kinase</shortName>
        <ecNumber evidence="11 14">2.7.4.6</ecNumber>
    </recommendedName>
    <alternativeName>
        <fullName evidence="11">Nucleoside-2-P kinase</fullName>
    </alternativeName>
</protein>
<evidence type="ECO:0000256" key="2">
    <source>
        <dbReference type="ARBA" id="ARBA00022490"/>
    </source>
</evidence>
<comment type="caution">
    <text evidence="16">The sequence shown here is derived from an EMBL/GenBank/DDBJ whole genome shotgun (WGS) entry which is preliminary data.</text>
</comment>
<keyword evidence="8 11" id="KW-0067">ATP-binding</keyword>
<feature type="binding site" evidence="11 12">
    <location>
        <position position="59"/>
    </location>
    <ligand>
        <name>ATP</name>
        <dbReference type="ChEBI" id="CHEBI:30616"/>
    </ligand>
</feature>
<dbReference type="HAMAP" id="MF_00451">
    <property type="entry name" value="NDP_kinase"/>
    <property type="match status" value="1"/>
</dbReference>
<comment type="function">
    <text evidence="11">Major role in the synthesis of nucleoside triphosphates other than ATP. The ATP gamma phosphate is transferred to the NDP beta phosphate via a ping-pong mechanism, using a phosphorylated active-site intermediate.</text>
</comment>
<keyword evidence="3 11" id="KW-0597">Phosphoprotein</keyword>
<dbReference type="SUPFAM" id="SSF54919">
    <property type="entry name" value="Nucleoside diphosphate kinase, NDK"/>
    <property type="match status" value="1"/>
</dbReference>
<dbReference type="EMBL" id="JAYXHS010000002">
    <property type="protein sequence ID" value="MEC5386264.1"/>
    <property type="molecule type" value="Genomic_DNA"/>
</dbReference>
<feature type="binding site" evidence="11 12">
    <location>
        <position position="11"/>
    </location>
    <ligand>
        <name>ATP</name>
        <dbReference type="ChEBI" id="CHEBI:30616"/>
    </ligand>
</feature>
<evidence type="ECO:0000256" key="7">
    <source>
        <dbReference type="ARBA" id="ARBA00022777"/>
    </source>
</evidence>
<evidence type="ECO:0000256" key="14">
    <source>
        <dbReference type="RuleBase" id="RU004013"/>
    </source>
</evidence>
<evidence type="ECO:0000256" key="11">
    <source>
        <dbReference type="HAMAP-Rule" id="MF_00451"/>
    </source>
</evidence>
<accession>A0ABU6K3T3</accession>
<evidence type="ECO:0000313" key="16">
    <source>
        <dbReference type="EMBL" id="MEC5386264.1"/>
    </source>
</evidence>
<evidence type="ECO:0000256" key="9">
    <source>
        <dbReference type="ARBA" id="ARBA00022842"/>
    </source>
</evidence>
<keyword evidence="4 11" id="KW-0808">Transferase</keyword>
<comment type="similarity">
    <text evidence="1 11 12 13">Belongs to the NDK family.</text>
</comment>
<sequence length="141" mass="15108">MAIERTLSIIKPDAVAKNVIGKIYQRFEEAGLKVVAAKMVHLSATEAGEFYSAHKERGFFKDLVAFMTSGPVMVQALEGEGAVLKNRDLMGATDPKKAAPGTIRADFAESIDANAVHGSDAVEAAAVEIAFFFPGMNVYSR</sequence>
<dbReference type="RefSeq" id="WP_327599236.1">
    <property type="nucleotide sequence ID" value="NZ_JAYXHS010000002.1"/>
</dbReference>
<dbReference type="PANTHER" id="PTHR46161:SF3">
    <property type="entry name" value="NUCLEOSIDE DIPHOSPHATE KINASE DDB_G0292928-RELATED"/>
    <property type="match status" value="1"/>
</dbReference>
<comment type="subcellular location">
    <subcellularLocation>
        <location evidence="11">Cytoplasm</location>
    </subcellularLocation>
</comment>
<evidence type="ECO:0000256" key="4">
    <source>
        <dbReference type="ARBA" id="ARBA00022679"/>
    </source>
</evidence>
<dbReference type="Pfam" id="PF00334">
    <property type="entry name" value="NDK"/>
    <property type="match status" value="1"/>
</dbReference>
<evidence type="ECO:0000313" key="17">
    <source>
        <dbReference type="Proteomes" id="UP001331561"/>
    </source>
</evidence>
<evidence type="ECO:0000256" key="1">
    <source>
        <dbReference type="ARBA" id="ARBA00008142"/>
    </source>
</evidence>
<keyword evidence="6 11" id="KW-0547">Nucleotide-binding</keyword>
<evidence type="ECO:0000256" key="10">
    <source>
        <dbReference type="ARBA" id="ARBA00023080"/>
    </source>
</evidence>
<dbReference type="InterPro" id="IPR036850">
    <property type="entry name" value="NDK-like_dom_sf"/>
</dbReference>
<evidence type="ECO:0000256" key="6">
    <source>
        <dbReference type="ARBA" id="ARBA00022741"/>
    </source>
</evidence>
<feature type="active site" description="Pros-phosphohistidine intermediate" evidence="11 12">
    <location>
        <position position="117"/>
    </location>
</feature>
<dbReference type="InterPro" id="IPR023005">
    <property type="entry name" value="Nucleoside_diP_kinase_AS"/>
</dbReference>
<keyword evidence="7 11" id="KW-0418">Kinase</keyword>
<dbReference type="PRINTS" id="PR01243">
    <property type="entry name" value="NUCDPKINASE"/>
</dbReference>
<evidence type="ECO:0000256" key="8">
    <source>
        <dbReference type="ARBA" id="ARBA00022840"/>
    </source>
</evidence>
<gene>
    <name evidence="11 16" type="primary">ndk</name>
    <name evidence="16" type="ORF">VVD49_11050</name>
</gene>
<evidence type="ECO:0000256" key="5">
    <source>
        <dbReference type="ARBA" id="ARBA00022723"/>
    </source>
</evidence>
<comment type="cofactor">
    <cofactor evidence="11">
        <name>Mg(2+)</name>
        <dbReference type="ChEBI" id="CHEBI:18420"/>
    </cofactor>
</comment>
<feature type="binding site" evidence="11 12">
    <location>
        <position position="87"/>
    </location>
    <ligand>
        <name>ATP</name>
        <dbReference type="ChEBI" id="CHEBI:30616"/>
    </ligand>
</feature>
<organism evidence="16 17">
    <name type="scientific">Uliginosibacterium silvisoli</name>
    <dbReference type="NCBI Taxonomy" id="3114758"/>
    <lineage>
        <taxon>Bacteria</taxon>
        <taxon>Pseudomonadati</taxon>
        <taxon>Pseudomonadota</taxon>
        <taxon>Betaproteobacteria</taxon>
        <taxon>Rhodocyclales</taxon>
        <taxon>Zoogloeaceae</taxon>
        <taxon>Uliginosibacterium</taxon>
    </lineage>
</organism>
<proteinExistence type="inferred from homology"/>
<feature type="binding site" evidence="11 12">
    <location>
        <position position="114"/>
    </location>
    <ligand>
        <name>ATP</name>
        <dbReference type="ChEBI" id="CHEBI:30616"/>
    </ligand>
</feature>
<dbReference type="Gene3D" id="3.30.70.141">
    <property type="entry name" value="Nucleoside diphosphate kinase-like domain"/>
    <property type="match status" value="1"/>
</dbReference>
<dbReference type="GO" id="GO:0004550">
    <property type="term" value="F:nucleoside diphosphate kinase activity"/>
    <property type="evidence" value="ECO:0007669"/>
    <property type="project" value="UniProtKB-EC"/>
</dbReference>
<evidence type="ECO:0000256" key="3">
    <source>
        <dbReference type="ARBA" id="ARBA00022553"/>
    </source>
</evidence>
<dbReference type="InterPro" id="IPR001564">
    <property type="entry name" value="Nucleoside_diP_kinase"/>
</dbReference>
<feature type="domain" description="Nucleoside diphosphate kinase-like" evidence="15">
    <location>
        <begin position="3"/>
        <end position="140"/>
    </location>
</feature>
<dbReference type="EC" id="2.7.4.6" evidence="11 14"/>
<evidence type="ECO:0000259" key="15">
    <source>
        <dbReference type="SMART" id="SM00562"/>
    </source>
</evidence>
<comment type="subunit">
    <text evidence="11">Homotetramer.</text>
</comment>
<keyword evidence="2 11" id="KW-0963">Cytoplasm</keyword>
<name>A0ABU6K3T3_9RHOO</name>
<comment type="catalytic activity">
    <reaction evidence="11 14">
        <text>a 2'-deoxyribonucleoside 5'-diphosphate + ATP = a 2'-deoxyribonucleoside 5'-triphosphate + ADP</text>
        <dbReference type="Rhea" id="RHEA:44640"/>
        <dbReference type="ChEBI" id="CHEBI:30616"/>
        <dbReference type="ChEBI" id="CHEBI:61560"/>
        <dbReference type="ChEBI" id="CHEBI:73316"/>
        <dbReference type="ChEBI" id="CHEBI:456216"/>
        <dbReference type="EC" id="2.7.4.6"/>
    </reaction>
</comment>
<reference evidence="16 17" key="1">
    <citation type="submission" date="2024-01" db="EMBL/GenBank/DDBJ databases">
        <title>Uliginosibacterium soil sp. nov.</title>
        <authorList>
            <person name="Lv Y."/>
        </authorList>
    </citation>
    <scope>NUCLEOTIDE SEQUENCE [LARGE SCALE GENOMIC DNA]</scope>
    <source>
        <strain evidence="16 17">H3</strain>
    </source>
</reference>
<keyword evidence="17" id="KW-1185">Reference proteome</keyword>
<comment type="catalytic activity">
    <reaction evidence="11">
        <text>a ribonucleoside 5'-diphosphate + ATP = a ribonucleoside 5'-triphosphate + ADP</text>
        <dbReference type="Rhea" id="RHEA:18113"/>
        <dbReference type="ChEBI" id="CHEBI:30616"/>
        <dbReference type="ChEBI" id="CHEBI:57930"/>
        <dbReference type="ChEBI" id="CHEBI:61557"/>
        <dbReference type="ChEBI" id="CHEBI:456216"/>
        <dbReference type="EC" id="2.7.4.6"/>
    </reaction>
</comment>
<dbReference type="InterPro" id="IPR034907">
    <property type="entry name" value="NDK-like_dom"/>
</dbReference>
<dbReference type="SMART" id="SM00562">
    <property type="entry name" value="NDK"/>
    <property type="match status" value="1"/>
</dbReference>
<dbReference type="PROSITE" id="PS00469">
    <property type="entry name" value="NDPK"/>
    <property type="match status" value="1"/>
</dbReference>
<keyword evidence="10 11" id="KW-0546">Nucleotide metabolism</keyword>
<evidence type="ECO:0000256" key="13">
    <source>
        <dbReference type="RuleBase" id="RU004011"/>
    </source>
</evidence>
<dbReference type="CDD" id="cd04413">
    <property type="entry name" value="NDPk_I"/>
    <property type="match status" value="1"/>
</dbReference>
<keyword evidence="9 11" id="KW-0460">Magnesium</keyword>
<evidence type="ECO:0000256" key="12">
    <source>
        <dbReference type="PROSITE-ProRule" id="PRU00706"/>
    </source>
</evidence>
<dbReference type="Proteomes" id="UP001331561">
    <property type="component" value="Unassembled WGS sequence"/>
</dbReference>
<dbReference type="PROSITE" id="PS51374">
    <property type="entry name" value="NDPK_LIKE"/>
    <property type="match status" value="1"/>
</dbReference>